<evidence type="ECO:0000256" key="8">
    <source>
        <dbReference type="ARBA" id="ARBA00023065"/>
    </source>
</evidence>
<dbReference type="SUPFAM" id="SSF49464">
    <property type="entry name" value="Carboxypeptidase regulatory domain-like"/>
    <property type="match status" value="1"/>
</dbReference>
<evidence type="ECO:0000256" key="10">
    <source>
        <dbReference type="ARBA" id="ARBA00023136"/>
    </source>
</evidence>
<organism evidence="16 17">
    <name type="scientific">Paradesertivirga mongoliensis</name>
    <dbReference type="NCBI Taxonomy" id="2100740"/>
    <lineage>
        <taxon>Bacteria</taxon>
        <taxon>Pseudomonadati</taxon>
        <taxon>Bacteroidota</taxon>
        <taxon>Sphingobacteriia</taxon>
        <taxon>Sphingobacteriales</taxon>
        <taxon>Sphingobacteriaceae</taxon>
        <taxon>Paradesertivirga</taxon>
    </lineage>
</organism>
<protein>
    <submittedName>
        <fullName evidence="16">TonB-dependent receptor</fullName>
    </submittedName>
</protein>
<keyword evidence="2 12" id="KW-0813">Transport</keyword>
<dbReference type="SUPFAM" id="SSF56935">
    <property type="entry name" value="Porins"/>
    <property type="match status" value="1"/>
</dbReference>
<feature type="domain" description="TonB-dependent receptor plug" evidence="15">
    <location>
        <begin position="113"/>
        <end position="220"/>
    </location>
</feature>
<keyword evidence="11 12" id="KW-0998">Cell outer membrane</keyword>
<keyword evidence="6" id="KW-0732">Signal</keyword>
<keyword evidence="17" id="KW-1185">Reference proteome</keyword>
<dbReference type="PANTHER" id="PTHR32552">
    <property type="entry name" value="FERRICHROME IRON RECEPTOR-RELATED"/>
    <property type="match status" value="1"/>
</dbReference>
<dbReference type="InterPro" id="IPR037066">
    <property type="entry name" value="Plug_dom_sf"/>
</dbReference>
<dbReference type="InterPro" id="IPR000531">
    <property type="entry name" value="Beta-barrel_TonB"/>
</dbReference>
<keyword evidence="4" id="KW-0410">Iron transport</keyword>
<evidence type="ECO:0000256" key="13">
    <source>
        <dbReference type="RuleBase" id="RU003357"/>
    </source>
</evidence>
<proteinExistence type="inferred from homology"/>
<evidence type="ECO:0000256" key="11">
    <source>
        <dbReference type="ARBA" id="ARBA00023237"/>
    </source>
</evidence>
<dbReference type="Gene3D" id="2.170.130.10">
    <property type="entry name" value="TonB-dependent receptor, plug domain"/>
    <property type="match status" value="1"/>
</dbReference>
<keyword evidence="8" id="KW-0406">Ion transport</keyword>
<dbReference type="RefSeq" id="WP_255901755.1">
    <property type="nucleotide sequence ID" value="NZ_JAFMZO010000002.1"/>
</dbReference>
<comment type="caution">
    <text evidence="16">The sequence shown here is derived from an EMBL/GenBank/DDBJ whole genome shotgun (WGS) entry which is preliminary data.</text>
</comment>
<keyword evidence="9 13" id="KW-0798">TonB box</keyword>
<dbReference type="PANTHER" id="PTHR32552:SF68">
    <property type="entry name" value="FERRICHROME OUTER MEMBRANE TRANSPORTER_PHAGE RECEPTOR"/>
    <property type="match status" value="1"/>
</dbReference>
<comment type="subcellular location">
    <subcellularLocation>
        <location evidence="1 12">Cell outer membrane</location>
        <topology evidence="1 12">Multi-pass membrane protein</topology>
    </subcellularLocation>
</comment>
<evidence type="ECO:0000256" key="2">
    <source>
        <dbReference type="ARBA" id="ARBA00022448"/>
    </source>
</evidence>
<dbReference type="Pfam" id="PF00593">
    <property type="entry name" value="TonB_dep_Rec_b-barrel"/>
    <property type="match status" value="1"/>
</dbReference>
<sequence length="767" mass="85438">MKTLAFFVGILCAFTSYSRAQTIELQGKVIDKLTMEPIAGASIKVNNLNIGKSDASGSYKVSVLRTDTLYVSYAGFQTCCYQPNIDDNVIALEQEIQTLKEIVVTAGRVAESRRESPVAISTIGTLILKEAKANSIDQVLNKASGVFMVNLGNEQHQMSIRQPMTTKSLFLYLEDGIPVRTTGLYNHNALIEMNMAAMKQIEVIRGPASAMYGAEAIGGAVNVITLSAPAQATGQISIQANTNGYKRTDIQYGDSFGRAGVLVSGYYADKNGGRLQHSDFSKAALSVKSNYNFNAGTRMVNGISYNNYYSDMFGALDSSHYAGRNFSSLNNFTFRKVKALRIKSQLDHRWNDFAETKASLVYRDNRIDQNPAYKIKNDYRRVAGTYQGNPFKAHGEISTSQFNTFALFLQHDQKLEKLGSKISAGANLDFSPSKYQADYISIDKDEAGYFTGYSKSDSALSSYSTAITNLASYLSYNQKIWRGLKLVAAIRYDYYHYNYQNKLSGTAFSGAPNTKNNFQSFTPKLGLTYNYQNVGFYTNFSQGFVPPQISELYQGVKVPYLSPQKFYNYELGGWLELYKGKIFADWSLYSMKGTDEIISVLADDGTSKNENAGKTSHLGFEYGLNYRPSAELKLRLSAANSRHTFIQFVEKGLNYNGNVMAGAPGFLANGEISYRPAFLKDLRTSVEWQHQSSYWLDNINSKKYGGFNVYNVRGAYQFKQFEVWLNILNAADTYYSVAASKSASGYSYNLGQPRTFNTGISYQLSKK</sequence>
<keyword evidence="10 12" id="KW-0472">Membrane</keyword>
<evidence type="ECO:0000259" key="15">
    <source>
        <dbReference type="Pfam" id="PF07715"/>
    </source>
</evidence>
<dbReference type="InterPro" id="IPR039426">
    <property type="entry name" value="TonB-dep_rcpt-like"/>
</dbReference>
<feature type="domain" description="TonB-dependent receptor-like beta-barrel" evidence="14">
    <location>
        <begin position="293"/>
        <end position="729"/>
    </location>
</feature>
<dbReference type="InterPro" id="IPR012910">
    <property type="entry name" value="Plug_dom"/>
</dbReference>
<evidence type="ECO:0000259" key="14">
    <source>
        <dbReference type="Pfam" id="PF00593"/>
    </source>
</evidence>
<keyword evidence="3 12" id="KW-1134">Transmembrane beta strand</keyword>
<dbReference type="Pfam" id="PF13715">
    <property type="entry name" value="CarbopepD_reg_2"/>
    <property type="match status" value="1"/>
</dbReference>
<accession>A0ABW4ZRC5</accession>
<evidence type="ECO:0000256" key="5">
    <source>
        <dbReference type="ARBA" id="ARBA00022692"/>
    </source>
</evidence>
<dbReference type="Pfam" id="PF07715">
    <property type="entry name" value="Plug"/>
    <property type="match status" value="1"/>
</dbReference>
<dbReference type="EMBL" id="JBHUHZ010000004">
    <property type="protein sequence ID" value="MFD2164399.1"/>
    <property type="molecule type" value="Genomic_DNA"/>
</dbReference>
<keyword evidence="5 12" id="KW-0812">Transmembrane</keyword>
<name>A0ABW4ZRC5_9SPHI</name>
<gene>
    <name evidence="16" type="ORF">ACFSJU_18480</name>
</gene>
<evidence type="ECO:0000256" key="1">
    <source>
        <dbReference type="ARBA" id="ARBA00004571"/>
    </source>
</evidence>
<comment type="similarity">
    <text evidence="12 13">Belongs to the TonB-dependent receptor family.</text>
</comment>
<dbReference type="PROSITE" id="PS52016">
    <property type="entry name" value="TONB_DEPENDENT_REC_3"/>
    <property type="match status" value="1"/>
</dbReference>
<evidence type="ECO:0000256" key="6">
    <source>
        <dbReference type="ARBA" id="ARBA00022729"/>
    </source>
</evidence>
<reference evidence="17" key="1">
    <citation type="journal article" date="2019" name="Int. J. Syst. Evol. Microbiol.">
        <title>The Global Catalogue of Microorganisms (GCM) 10K type strain sequencing project: providing services to taxonomists for standard genome sequencing and annotation.</title>
        <authorList>
            <consortium name="The Broad Institute Genomics Platform"/>
            <consortium name="The Broad Institute Genome Sequencing Center for Infectious Disease"/>
            <person name="Wu L."/>
            <person name="Ma J."/>
        </authorList>
    </citation>
    <scope>NUCLEOTIDE SEQUENCE [LARGE SCALE GENOMIC DNA]</scope>
    <source>
        <strain evidence="17">KCTC 42217</strain>
    </source>
</reference>
<dbReference type="Gene3D" id="2.40.170.20">
    <property type="entry name" value="TonB-dependent receptor, beta-barrel domain"/>
    <property type="match status" value="1"/>
</dbReference>
<evidence type="ECO:0000313" key="16">
    <source>
        <dbReference type="EMBL" id="MFD2164399.1"/>
    </source>
</evidence>
<evidence type="ECO:0000313" key="17">
    <source>
        <dbReference type="Proteomes" id="UP001597387"/>
    </source>
</evidence>
<evidence type="ECO:0000256" key="9">
    <source>
        <dbReference type="ARBA" id="ARBA00023077"/>
    </source>
</evidence>
<evidence type="ECO:0000256" key="12">
    <source>
        <dbReference type="PROSITE-ProRule" id="PRU01360"/>
    </source>
</evidence>
<dbReference type="InterPro" id="IPR036942">
    <property type="entry name" value="Beta-barrel_TonB_sf"/>
</dbReference>
<evidence type="ECO:0000256" key="3">
    <source>
        <dbReference type="ARBA" id="ARBA00022452"/>
    </source>
</evidence>
<keyword evidence="7" id="KW-0408">Iron</keyword>
<evidence type="ECO:0000256" key="4">
    <source>
        <dbReference type="ARBA" id="ARBA00022496"/>
    </source>
</evidence>
<dbReference type="InterPro" id="IPR008969">
    <property type="entry name" value="CarboxyPept-like_regulatory"/>
</dbReference>
<dbReference type="Proteomes" id="UP001597387">
    <property type="component" value="Unassembled WGS sequence"/>
</dbReference>
<keyword evidence="16" id="KW-0675">Receptor</keyword>
<evidence type="ECO:0000256" key="7">
    <source>
        <dbReference type="ARBA" id="ARBA00023004"/>
    </source>
</evidence>